<dbReference type="InterPro" id="IPR019787">
    <property type="entry name" value="Znf_PHD-finger"/>
</dbReference>
<dbReference type="Pfam" id="PF12998">
    <property type="entry name" value="ING"/>
    <property type="match status" value="1"/>
</dbReference>
<dbReference type="Gene3D" id="3.30.40.10">
    <property type="entry name" value="Zinc/RING finger domain, C3HC4 (zinc finger)"/>
    <property type="match status" value="1"/>
</dbReference>
<dbReference type="GO" id="GO:0006325">
    <property type="term" value="P:chromatin organization"/>
    <property type="evidence" value="ECO:0007669"/>
    <property type="project" value="UniProtKB-KW"/>
</dbReference>
<dbReference type="Gene3D" id="6.10.140.1740">
    <property type="match status" value="1"/>
</dbReference>
<dbReference type="InterPro" id="IPR028651">
    <property type="entry name" value="ING_fam"/>
</dbReference>
<feature type="site" description="Histone H3K4me3 binding" evidence="8">
    <location>
        <position position="194"/>
    </location>
</feature>
<dbReference type="SMART" id="SM00249">
    <property type="entry name" value="PHD"/>
    <property type="match status" value="1"/>
</dbReference>
<keyword evidence="14" id="KW-1185">Reference proteome</keyword>
<evidence type="ECO:0000256" key="11">
    <source>
        <dbReference type="RuleBase" id="RU361213"/>
    </source>
</evidence>
<feature type="binding site" evidence="9">
    <location>
        <position position="204"/>
    </location>
    <ligand>
        <name>Zn(2+)</name>
        <dbReference type="ChEBI" id="CHEBI:29105"/>
        <label>1</label>
    </ligand>
</feature>
<feature type="binding site" evidence="9">
    <location>
        <position position="220"/>
    </location>
    <ligand>
        <name>Zn(2+)</name>
        <dbReference type="ChEBI" id="CHEBI:29105"/>
        <label>2</label>
    </ligand>
</feature>
<dbReference type="GO" id="GO:0006355">
    <property type="term" value="P:regulation of DNA-templated transcription"/>
    <property type="evidence" value="ECO:0007669"/>
    <property type="project" value="TreeGrafter"/>
</dbReference>
<organism evidence="13 14">
    <name type="scientific">Aphis glycines</name>
    <name type="common">Soybean aphid</name>
    <dbReference type="NCBI Taxonomy" id="307491"/>
    <lineage>
        <taxon>Eukaryota</taxon>
        <taxon>Metazoa</taxon>
        <taxon>Ecdysozoa</taxon>
        <taxon>Arthropoda</taxon>
        <taxon>Hexapoda</taxon>
        <taxon>Insecta</taxon>
        <taxon>Pterygota</taxon>
        <taxon>Neoptera</taxon>
        <taxon>Paraneoptera</taxon>
        <taxon>Hemiptera</taxon>
        <taxon>Sternorrhyncha</taxon>
        <taxon>Aphidomorpha</taxon>
        <taxon>Aphidoidea</taxon>
        <taxon>Aphididae</taxon>
        <taxon>Aphidini</taxon>
        <taxon>Aphis</taxon>
        <taxon>Aphis</taxon>
    </lineage>
</organism>
<accession>A0A6G0T574</accession>
<feature type="binding site" evidence="9">
    <location>
        <position position="182"/>
    </location>
    <ligand>
        <name>Zn(2+)</name>
        <dbReference type="ChEBI" id="CHEBI:29105"/>
        <label>1</label>
    </ligand>
</feature>
<dbReference type="InterPro" id="IPR013083">
    <property type="entry name" value="Znf_RING/FYVE/PHD"/>
</dbReference>
<evidence type="ECO:0000256" key="1">
    <source>
        <dbReference type="ARBA" id="ARBA00004123"/>
    </source>
</evidence>
<dbReference type="InterPro" id="IPR019786">
    <property type="entry name" value="Zinc_finger_PHD-type_CS"/>
</dbReference>
<keyword evidence="7 11" id="KW-0539">Nucleus</keyword>
<evidence type="ECO:0000256" key="9">
    <source>
        <dbReference type="PIRSR" id="PIRSR628651-51"/>
    </source>
</evidence>
<comment type="subcellular location">
    <subcellularLocation>
        <location evidence="1 11">Nucleus</location>
    </subcellularLocation>
</comment>
<evidence type="ECO:0000256" key="4">
    <source>
        <dbReference type="ARBA" id="ARBA00022771"/>
    </source>
</evidence>
<keyword evidence="5 9" id="KW-0862">Zinc</keyword>
<keyword evidence="4 10" id="KW-0863">Zinc-finger</keyword>
<dbReference type="Proteomes" id="UP000475862">
    <property type="component" value="Unassembled WGS sequence"/>
</dbReference>
<dbReference type="PROSITE" id="PS50016">
    <property type="entry name" value="ZF_PHD_2"/>
    <property type="match status" value="1"/>
</dbReference>
<feature type="site" description="Histone H3K4me3 binding" evidence="8">
    <location>
        <position position="190"/>
    </location>
</feature>
<dbReference type="AlphaFoldDB" id="A0A6G0T574"/>
<evidence type="ECO:0000256" key="2">
    <source>
        <dbReference type="ARBA" id="ARBA00010210"/>
    </source>
</evidence>
<feature type="binding site" evidence="9">
    <location>
        <position position="223"/>
    </location>
    <ligand>
        <name>Zn(2+)</name>
        <dbReference type="ChEBI" id="CHEBI:29105"/>
        <label>2</label>
    </ligand>
</feature>
<evidence type="ECO:0000256" key="8">
    <source>
        <dbReference type="PIRSR" id="PIRSR628651-50"/>
    </source>
</evidence>
<evidence type="ECO:0000256" key="10">
    <source>
        <dbReference type="PROSITE-ProRule" id="PRU00146"/>
    </source>
</evidence>
<dbReference type="FunFam" id="3.30.40.10:FF:000016">
    <property type="entry name" value="Inhibitor of growth protein"/>
    <property type="match status" value="1"/>
</dbReference>
<comment type="domain">
    <text evidence="11">The PHD-type zinc finger mediates the binding to H3K4me3.</text>
</comment>
<evidence type="ECO:0000256" key="7">
    <source>
        <dbReference type="ARBA" id="ARBA00023242"/>
    </source>
</evidence>
<dbReference type="OrthoDB" id="5411773at2759"/>
<feature type="binding site" evidence="9">
    <location>
        <position position="207"/>
    </location>
    <ligand>
        <name>Zn(2+)</name>
        <dbReference type="ChEBI" id="CHEBI:29105"/>
        <label>1</label>
    </ligand>
</feature>
<feature type="domain" description="PHD-type" evidence="12">
    <location>
        <begin position="177"/>
        <end position="226"/>
    </location>
</feature>
<evidence type="ECO:0000256" key="6">
    <source>
        <dbReference type="ARBA" id="ARBA00022853"/>
    </source>
</evidence>
<comment type="subunit">
    <text evidence="11">Component of an histone acetyltransferase complex. Interacts with H3K4me3 and to a lesser extent with H3K4me2.</text>
</comment>
<feature type="binding site" evidence="9">
    <location>
        <position position="193"/>
    </location>
    <ligand>
        <name>Zn(2+)</name>
        <dbReference type="ChEBI" id="CHEBI:29105"/>
        <label>2</label>
    </ligand>
</feature>
<dbReference type="InterPro" id="IPR001965">
    <property type="entry name" value="Znf_PHD"/>
</dbReference>
<dbReference type="PANTHER" id="PTHR10333">
    <property type="entry name" value="INHIBITOR OF GROWTH PROTEIN"/>
    <property type="match status" value="1"/>
</dbReference>
<name>A0A6G0T574_APHGL</name>
<evidence type="ECO:0000259" key="12">
    <source>
        <dbReference type="PROSITE" id="PS50016"/>
    </source>
</evidence>
<dbReference type="SMART" id="SM01408">
    <property type="entry name" value="ING"/>
    <property type="match status" value="1"/>
</dbReference>
<evidence type="ECO:0000313" key="14">
    <source>
        <dbReference type="Proteomes" id="UP000475862"/>
    </source>
</evidence>
<feature type="binding site" evidence="9">
    <location>
        <position position="180"/>
    </location>
    <ligand>
        <name>Zn(2+)</name>
        <dbReference type="ChEBI" id="CHEBI:29105"/>
        <label>1</label>
    </ligand>
</feature>
<keyword evidence="3 9" id="KW-0479">Metal-binding</keyword>
<dbReference type="InterPro" id="IPR011011">
    <property type="entry name" value="Znf_FYVE_PHD"/>
</dbReference>
<comment type="function">
    <text evidence="11">Component of an histone acetyltransferase complex.</text>
</comment>
<dbReference type="CDD" id="cd16859">
    <property type="entry name" value="ING_ING4_5"/>
    <property type="match status" value="1"/>
</dbReference>
<proteinExistence type="inferred from homology"/>
<evidence type="ECO:0000313" key="13">
    <source>
        <dbReference type="EMBL" id="KAE9525451.1"/>
    </source>
</evidence>
<comment type="similarity">
    <text evidence="2 11">Belongs to the ING family.</text>
</comment>
<dbReference type="GO" id="GO:0008270">
    <property type="term" value="F:zinc ion binding"/>
    <property type="evidence" value="ECO:0007669"/>
    <property type="project" value="UniProtKB-KW"/>
</dbReference>
<dbReference type="PROSITE" id="PS01359">
    <property type="entry name" value="ZF_PHD_1"/>
    <property type="match status" value="1"/>
</dbReference>
<dbReference type="SUPFAM" id="SSF57903">
    <property type="entry name" value="FYVE/PHD zinc finger"/>
    <property type="match status" value="1"/>
</dbReference>
<dbReference type="InterPro" id="IPR024610">
    <property type="entry name" value="ING_N_histone-binding"/>
</dbReference>
<sequence>MFSSVFDIPLEGSGNIKITTMASASDMGDLMNRLENLPVELQQNLTLMREIDLRAQQVISDIGKQTDKYFKSKAYLTDKNKKKMNRIQGQFDKAKAYGDDKVQLAIQTYALVCRFRVDEQIKKLDAYLARSSDKFDDTAIDATIHMQGGSRNKKLRRTKKNGHSVKIFDMPVDPNEPKYCLCQQVSYGDMICCDNPECSIEWFHFECVNLTIKPKKKWFCPNCKKTDKKKLAIFKKK</sequence>
<dbReference type="GO" id="GO:0005634">
    <property type="term" value="C:nucleus"/>
    <property type="evidence" value="ECO:0007669"/>
    <property type="project" value="UniProtKB-SubCell"/>
</dbReference>
<feature type="binding site" evidence="9">
    <location>
        <position position="198"/>
    </location>
    <ligand>
        <name>Zn(2+)</name>
        <dbReference type="ChEBI" id="CHEBI:29105"/>
        <label>2</label>
    </ligand>
</feature>
<evidence type="ECO:0000256" key="3">
    <source>
        <dbReference type="ARBA" id="ARBA00022723"/>
    </source>
</evidence>
<dbReference type="CDD" id="cd15505">
    <property type="entry name" value="PHD_ING"/>
    <property type="match status" value="1"/>
</dbReference>
<dbReference type="PANTHER" id="PTHR10333:SF42">
    <property type="entry name" value="INHIBITOR OF GROWTH PROTEIN 5"/>
    <property type="match status" value="1"/>
</dbReference>
<dbReference type="EMBL" id="VYZN01000060">
    <property type="protein sequence ID" value="KAE9525451.1"/>
    <property type="molecule type" value="Genomic_DNA"/>
</dbReference>
<gene>
    <name evidence="13" type="ORF">AGLY_014251</name>
</gene>
<feature type="site" description="Histone H3K4me3 binding" evidence="8">
    <location>
        <position position="179"/>
    </location>
</feature>
<feature type="site" description="Histone H3K4me3 binding" evidence="8">
    <location>
        <position position="202"/>
    </location>
</feature>
<evidence type="ECO:0000256" key="5">
    <source>
        <dbReference type="ARBA" id="ARBA00022833"/>
    </source>
</evidence>
<protein>
    <recommendedName>
        <fullName evidence="11">Inhibitor of growth protein</fullName>
    </recommendedName>
</protein>
<keyword evidence="6 11" id="KW-0156">Chromatin regulator</keyword>
<reference evidence="13 14" key="1">
    <citation type="submission" date="2019-08" db="EMBL/GenBank/DDBJ databases">
        <title>The genome of the soybean aphid Biotype 1, its phylome, world population structure and adaptation to the North American continent.</title>
        <authorList>
            <person name="Giordano R."/>
            <person name="Donthu R.K."/>
            <person name="Hernandez A.G."/>
            <person name="Wright C.L."/>
            <person name="Zimin A.V."/>
        </authorList>
    </citation>
    <scope>NUCLEOTIDE SEQUENCE [LARGE SCALE GENOMIC DNA]</scope>
    <source>
        <tissue evidence="13">Whole aphids</tissue>
    </source>
</reference>
<comment type="caution">
    <text evidence="13">The sequence shown here is derived from an EMBL/GenBank/DDBJ whole genome shotgun (WGS) entry which is preliminary data.</text>
</comment>